<keyword evidence="3" id="KW-0238">DNA-binding</keyword>
<keyword evidence="2" id="KW-0805">Transcription regulation</keyword>
<dbReference type="InterPro" id="IPR036390">
    <property type="entry name" value="WH_DNA-bd_sf"/>
</dbReference>
<dbReference type="EMBL" id="PVBR01000008">
    <property type="protein sequence ID" value="PRD43084.1"/>
    <property type="molecule type" value="Genomic_DNA"/>
</dbReference>
<evidence type="ECO:0000256" key="1">
    <source>
        <dbReference type="ARBA" id="ARBA00009437"/>
    </source>
</evidence>
<dbReference type="GO" id="GO:0003700">
    <property type="term" value="F:DNA-binding transcription factor activity"/>
    <property type="evidence" value="ECO:0007669"/>
    <property type="project" value="InterPro"/>
</dbReference>
<dbReference type="InterPro" id="IPR000847">
    <property type="entry name" value="LysR_HTH_N"/>
</dbReference>
<evidence type="ECO:0000256" key="4">
    <source>
        <dbReference type="ARBA" id="ARBA00023163"/>
    </source>
</evidence>
<dbReference type="PANTHER" id="PTHR30537">
    <property type="entry name" value="HTH-TYPE TRANSCRIPTIONAL REGULATOR"/>
    <property type="match status" value="1"/>
</dbReference>
<dbReference type="PANTHER" id="PTHR30537:SF1">
    <property type="entry name" value="HTH-TYPE TRANSCRIPTIONAL REGULATOR PGRR"/>
    <property type="match status" value="1"/>
</dbReference>
<comment type="similarity">
    <text evidence="1">Belongs to the LysR transcriptional regulatory family.</text>
</comment>
<proteinExistence type="inferred from homology"/>
<name>A0A2S9IRC7_9HYPH</name>
<evidence type="ECO:0000313" key="6">
    <source>
        <dbReference type="EMBL" id="PRD43084.1"/>
    </source>
</evidence>
<dbReference type="Proteomes" id="UP000239434">
    <property type="component" value="Unassembled WGS sequence"/>
</dbReference>
<dbReference type="PROSITE" id="PS50931">
    <property type="entry name" value="HTH_LYSR"/>
    <property type="match status" value="1"/>
</dbReference>
<organism evidence="6 7">
    <name type="scientific">Phyllobacterium phragmitis</name>
    <dbReference type="NCBI Taxonomy" id="2670329"/>
    <lineage>
        <taxon>Bacteria</taxon>
        <taxon>Pseudomonadati</taxon>
        <taxon>Pseudomonadota</taxon>
        <taxon>Alphaproteobacteria</taxon>
        <taxon>Hyphomicrobiales</taxon>
        <taxon>Phyllobacteriaceae</taxon>
        <taxon>Phyllobacterium</taxon>
    </lineage>
</organism>
<evidence type="ECO:0000256" key="3">
    <source>
        <dbReference type="ARBA" id="ARBA00023125"/>
    </source>
</evidence>
<accession>A0A2S9IRC7</accession>
<dbReference type="Pfam" id="PF00126">
    <property type="entry name" value="HTH_1"/>
    <property type="match status" value="1"/>
</dbReference>
<dbReference type="PRINTS" id="PR00039">
    <property type="entry name" value="HTHLYSR"/>
</dbReference>
<dbReference type="InterPro" id="IPR005119">
    <property type="entry name" value="LysR_subst-bd"/>
</dbReference>
<keyword evidence="7" id="KW-1185">Reference proteome</keyword>
<feature type="domain" description="HTH lysR-type" evidence="5">
    <location>
        <begin position="11"/>
        <end position="61"/>
    </location>
</feature>
<evidence type="ECO:0000313" key="7">
    <source>
        <dbReference type="Proteomes" id="UP000239434"/>
    </source>
</evidence>
<dbReference type="InterPro" id="IPR058163">
    <property type="entry name" value="LysR-type_TF_proteobact-type"/>
</dbReference>
<protein>
    <submittedName>
        <fullName evidence="6">LysR family transcriptional regulator</fullName>
    </submittedName>
</protein>
<keyword evidence="4" id="KW-0804">Transcription</keyword>
<evidence type="ECO:0000259" key="5">
    <source>
        <dbReference type="PROSITE" id="PS50931"/>
    </source>
</evidence>
<dbReference type="InterPro" id="IPR036388">
    <property type="entry name" value="WH-like_DNA-bd_sf"/>
</dbReference>
<dbReference type="Gene3D" id="1.10.10.10">
    <property type="entry name" value="Winged helix-like DNA-binding domain superfamily/Winged helix DNA-binding domain"/>
    <property type="match status" value="1"/>
</dbReference>
<dbReference type="FunFam" id="1.10.10.10:FF:000001">
    <property type="entry name" value="LysR family transcriptional regulator"/>
    <property type="match status" value="1"/>
</dbReference>
<dbReference type="AlphaFoldDB" id="A0A2S9IRC7"/>
<dbReference type="GO" id="GO:0043565">
    <property type="term" value="F:sequence-specific DNA binding"/>
    <property type="evidence" value="ECO:0007669"/>
    <property type="project" value="TreeGrafter"/>
</dbReference>
<reference evidence="6 7" key="1">
    <citation type="submission" date="2018-02" db="EMBL/GenBank/DDBJ databases">
        <title>The draft genome of Phyllobacterium sp. 1N-3.</title>
        <authorList>
            <person name="Liu L."/>
            <person name="Li L."/>
            <person name="Zhang X."/>
            <person name="Wang T."/>
            <person name="Liang L."/>
        </authorList>
    </citation>
    <scope>NUCLEOTIDE SEQUENCE [LARGE SCALE GENOMIC DNA]</scope>
    <source>
        <strain evidence="6 7">1N-3</strain>
    </source>
</reference>
<dbReference type="CDD" id="cd08474">
    <property type="entry name" value="PBP2_CrgA_like_5"/>
    <property type="match status" value="1"/>
</dbReference>
<gene>
    <name evidence="6" type="ORF">C5748_12815</name>
</gene>
<dbReference type="SUPFAM" id="SSF53850">
    <property type="entry name" value="Periplasmic binding protein-like II"/>
    <property type="match status" value="1"/>
</dbReference>
<sequence length="298" mass="32907">MTAPGFAEANAFVTVLEQKSFTRAAKQLGLSLPRVSELVRNLEERLGVRLVERTTRSVSPTIAGEHLLQRLRPVLDDYRAALESTNEFRDKPAGLLRLTVAPPAADSALEPAVSSFLALYPEISLDISVDSGLVDIVAGRFDAGIRAGQRLERDMIAVRISNEIPGVVVASPRYLAEHGEPRTPQELAEHNCFSVRLPNGATIPWRFHAKGRPVEAHVDGRLTVNTATMQVRAAVEGMGLFQATREMVAPELAAGRLVTVLDEWAPPPVDGFFLYYPSRRQMRPALKALVDFLRERRR</sequence>
<evidence type="ECO:0000256" key="2">
    <source>
        <dbReference type="ARBA" id="ARBA00023015"/>
    </source>
</evidence>
<dbReference type="RefSeq" id="WP_105742323.1">
    <property type="nucleotide sequence ID" value="NZ_PVBR01000008.1"/>
</dbReference>
<dbReference type="Gene3D" id="3.40.190.290">
    <property type="match status" value="1"/>
</dbReference>
<dbReference type="GO" id="GO:0006351">
    <property type="term" value="P:DNA-templated transcription"/>
    <property type="evidence" value="ECO:0007669"/>
    <property type="project" value="TreeGrafter"/>
</dbReference>
<dbReference type="SUPFAM" id="SSF46785">
    <property type="entry name" value="Winged helix' DNA-binding domain"/>
    <property type="match status" value="1"/>
</dbReference>
<comment type="caution">
    <text evidence="6">The sequence shown here is derived from an EMBL/GenBank/DDBJ whole genome shotgun (WGS) entry which is preliminary data.</text>
</comment>
<dbReference type="Pfam" id="PF03466">
    <property type="entry name" value="LysR_substrate"/>
    <property type="match status" value="1"/>
</dbReference>